<dbReference type="AlphaFoldDB" id="A0A845SMN1"/>
<feature type="region of interest" description="Disordered" evidence="1">
    <location>
        <begin position="272"/>
        <end position="292"/>
    </location>
</feature>
<feature type="compositionally biased region" description="Basic and acidic residues" evidence="1">
    <location>
        <begin position="280"/>
        <end position="292"/>
    </location>
</feature>
<accession>A0A845SMN1</accession>
<feature type="transmembrane region" description="Helical" evidence="2">
    <location>
        <begin position="20"/>
        <end position="38"/>
    </location>
</feature>
<reference evidence="3 4" key="1">
    <citation type="submission" date="2019-12" db="EMBL/GenBank/DDBJ databases">
        <authorList>
            <person name="Lee S.D."/>
        </authorList>
    </citation>
    <scope>NUCLEOTIDE SEQUENCE [LARGE SCALE GENOMIC DNA]</scope>
    <source>
        <strain evidence="3 4">SAP-6</strain>
    </source>
</reference>
<gene>
    <name evidence="3" type="ORF">GRH90_17225</name>
</gene>
<feature type="region of interest" description="Disordered" evidence="1">
    <location>
        <begin position="203"/>
        <end position="243"/>
    </location>
</feature>
<keyword evidence="4" id="KW-1185">Reference proteome</keyword>
<keyword evidence="2" id="KW-0472">Membrane</keyword>
<evidence type="ECO:0000313" key="3">
    <source>
        <dbReference type="EMBL" id="NDL64477.1"/>
    </source>
</evidence>
<name>A0A845SMN1_9GAMM</name>
<dbReference type="Proteomes" id="UP000461443">
    <property type="component" value="Unassembled WGS sequence"/>
</dbReference>
<keyword evidence="2" id="KW-1133">Transmembrane helix</keyword>
<organism evidence="3 4">
    <name type="scientific">Acerihabitans arboris</name>
    <dbReference type="NCBI Taxonomy" id="2691583"/>
    <lineage>
        <taxon>Bacteria</taxon>
        <taxon>Pseudomonadati</taxon>
        <taxon>Pseudomonadota</taxon>
        <taxon>Gammaproteobacteria</taxon>
        <taxon>Enterobacterales</taxon>
        <taxon>Pectobacteriaceae</taxon>
        <taxon>Acerihabitans</taxon>
    </lineage>
</organism>
<evidence type="ECO:0000313" key="4">
    <source>
        <dbReference type="Proteomes" id="UP000461443"/>
    </source>
</evidence>
<comment type="caution">
    <text evidence="3">The sequence shown here is derived from an EMBL/GenBank/DDBJ whole genome shotgun (WGS) entry which is preliminary data.</text>
</comment>
<feature type="compositionally biased region" description="Low complexity" evidence="1">
    <location>
        <begin position="225"/>
        <end position="243"/>
    </location>
</feature>
<proteinExistence type="predicted"/>
<sequence>MPRAEPWFWRWMERPWRTLALAQVAVGGYIALGVLLVLRPEQDLVAQLRQDIERCESENASHGQAQDGLLSPERLDEAIGRLSRRIAAGEKLRRDPAAFIAAIHPGRAEKIAWQAFGAPGDPGHASDLWSLAVTTDYAGLRRILRNLASQDGARTLDALSVSRRDTRLEVELMLSVPALTEEGAKDNAANLDITAGDLRNAADDARDAGDDRAKTAPERDPFQPAPVAQAAPRPGSARQGEAAGPIGAIKGKVGAGGRWLFWTVDGQGRWRRLAVPRPPENQDHDDHNEITQ</sequence>
<dbReference type="RefSeq" id="WP_162367191.1">
    <property type="nucleotide sequence ID" value="NZ_WUBS01000012.1"/>
</dbReference>
<evidence type="ECO:0000256" key="2">
    <source>
        <dbReference type="SAM" id="Phobius"/>
    </source>
</evidence>
<protein>
    <submittedName>
        <fullName evidence="3">Uncharacterized protein</fullName>
    </submittedName>
</protein>
<dbReference type="EMBL" id="WUBS01000012">
    <property type="protein sequence ID" value="NDL64477.1"/>
    <property type="molecule type" value="Genomic_DNA"/>
</dbReference>
<evidence type="ECO:0000256" key="1">
    <source>
        <dbReference type="SAM" id="MobiDB-lite"/>
    </source>
</evidence>
<keyword evidence="2" id="KW-0812">Transmembrane</keyword>
<feature type="compositionally biased region" description="Basic and acidic residues" evidence="1">
    <location>
        <begin position="203"/>
        <end position="221"/>
    </location>
</feature>
<reference evidence="3 4" key="2">
    <citation type="submission" date="2020-02" db="EMBL/GenBank/DDBJ databases">
        <title>The new genus of Enterobacteriales.</title>
        <authorList>
            <person name="Kim I.S."/>
        </authorList>
    </citation>
    <scope>NUCLEOTIDE SEQUENCE [LARGE SCALE GENOMIC DNA]</scope>
    <source>
        <strain evidence="3 4">SAP-6</strain>
    </source>
</reference>